<feature type="compositionally biased region" description="Low complexity" evidence="1">
    <location>
        <begin position="79"/>
        <end position="90"/>
    </location>
</feature>
<dbReference type="EMBL" id="HBGT01021003">
    <property type="protein sequence ID" value="CAD9425495.1"/>
    <property type="molecule type" value="Transcribed_RNA"/>
</dbReference>
<reference evidence="2" key="1">
    <citation type="submission" date="2021-01" db="EMBL/GenBank/DDBJ databases">
        <authorList>
            <person name="Corre E."/>
            <person name="Pelletier E."/>
            <person name="Niang G."/>
            <person name="Scheremetjew M."/>
            <person name="Finn R."/>
            <person name="Kale V."/>
            <person name="Holt S."/>
            <person name="Cochrane G."/>
            <person name="Meng A."/>
            <person name="Brown T."/>
            <person name="Cohen L."/>
        </authorList>
    </citation>
    <scope>NUCLEOTIDE SEQUENCE</scope>
    <source>
        <strain evidence="2">RCC1693</strain>
    </source>
</reference>
<feature type="region of interest" description="Disordered" evidence="1">
    <location>
        <begin position="69"/>
        <end position="94"/>
    </location>
</feature>
<name>A0A7S2CHJ5_9STRA</name>
<sequence length="160" mass="16688">MDDSSSSSATPFREVFEQIRNSGAARVTHIFVQGKTDAVKKDLAAAGAAWLEQEADMLERDVTFVCVGGEGEEEDKAEAGSGSSSSSGSESEAESLLGRVDHYMTIGDGWTKHAQGVLADLDLAVSEPESAGVAAGLACSMCRCDEIGLSSESVVLFFTA</sequence>
<proteinExistence type="predicted"/>
<organism evidence="2">
    <name type="scientific">Florenciella parvula</name>
    <dbReference type="NCBI Taxonomy" id="236787"/>
    <lineage>
        <taxon>Eukaryota</taxon>
        <taxon>Sar</taxon>
        <taxon>Stramenopiles</taxon>
        <taxon>Ochrophyta</taxon>
        <taxon>Dictyochophyceae</taxon>
        <taxon>Florenciellales</taxon>
        <taxon>Florenciella</taxon>
    </lineage>
</organism>
<evidence type="ECO:0000313" key="2">
    <source>
        <dbReference type="EMBL" id="CAD9425495.1"/>
    </source>
</evidence>
<gene>
    <name evidence="2" type="ORF">FPAR1323_LOCUS11035</name>
</gene>
<protein>
    <submittedName>
        <fullName evidence="2">Uncharacterized protein</fullName>
    </submittedName>
</protein>
<evidence type="ECO:0000256" key="1">
    <source>
        <dbReference type="SAM" id="MobiDB-lite"/>
    </source>
</evidence>
<dbReference type="AlphaFoldDB" id="A0A7S2CHJ5"/>
<accession>A0A7S2CHJ5</accession>